<feature type="compositionally biased region" description="Basic and acidic residues" evidence="1">
    <location>
        <begin position="1"/>
        <end position="18"/>
    </location>
</feature>
<evidence type="ECO:0000313" key="4">
    <source>
        <dbReference type="Proteomes" id="UP000332933"/>
    </source>
</evidence>
<evidence type="ECO:0000313" key="3">
    <source>
        <dbReference type="EMBL" id="VFU01278.1"/>
    </source>
</evidence>
<organism evidence="3 4">
    <name type="scientific">Aphanomyces stellatus</name>
    <dbReference type="NCBI Taxonomy" id="120398"/>
    <lineage>
        <taxon>Eukaryota</taxon>
        <taxon>Sar</taxon>
        <taxon>Stramenopiles</taxon>
        <taxon>Oomycota</taxon>
        <taxon>Saprolegniomycetes</taxon>
        <taxon>Saprolegniales</taxon>
        <taxon>Verrucalvaceae</taxon>
        <taxon>Aphanomyces</taxon>
    </lineage>
</organism>
<accession>A0A485LSH7</accession>
<keyword evidence="4" id="KW-1185">Reference proteome</keyword>
<evidence type="ECO:0000256" key="1">
    <source>
        <dbReference type="SAM" id="MobiDB-lite"/>
    </source>
</evidence>
<dbReference type="EMBL" id="CAADRA010007448">
    <property type="protein sequence ID" value="VFU01278.1"/>
    <property type="molecule type" value="Genomic_DNA"/>
</dbReference>
<feature type="region of interest" description="Disordered" evidence="1">
    <location>
        <begin position="1"/>
        <end position="219"/>
    </location>
</feature>
<gene>
    <name evidence="3" type="primary">Aste57867_24641</name>
    <name evidence="2" type="ORF">As57867_024563</name>
    <name evidence="3" type="ORF">ASTE57867_24641</name>
</gene>
<name>A0A485LSH7_9STRA</name>
<proteinExistence type="predicted"/>
<feature type="compositionally biased region" description="Polar residues" evidence="1">
    <location>
        <begin position="23"/>
        <end position="58"/>
    </location>
</feature>
<dbReference type="AlphaFoldDB" id="A0A485LSH7"/>
<feature type="compositionally biased region" description="Basic and acidic residues" evidence="1">
    <location>
        <begin position="98"/>
        <end position="122"/>
    </location>
</feature>
<dbReference type="EMBL" id="VJMH01007422">
    <property type="protein sequence ID" value="KAF0683301.1"/>
    <property type="molecule type" value="Genomic_DNA"/>
</dbReference>
<reference evidence="3 4" key="1">
    <citation type="submission" date="2019-03" db="EMBL/GenBank/DDBJ databases">
        <authorList>
            <person name="Gaulin E."/>
            <person name="Dumas B."/>
        </authorList>
    </citation>
    <scope>NUCLEOTIDE SEQUENCE [LARGE SCALE GENOMIC DNA]</scope>
    <source>
        <strain evidence="3">CBS 568.67</strain>
    </source>
</reference>
<feature type="compositionally biased region" description="Basic and acidic residues" evidence="1">
    <location>
        <begin position="148"/>
        <end position="190"/>
    </location>
</feature>
<reference evidence="2" key="2">
    <citation type="submission" date="2019-06" db="EMBL/GenBank/DDBJ databases">
        <title>Genomics analysis of Aphanomyces spp. identifies a new class of oomycete effector associated with host adaptation.</title>
        <authorList>
            <person name="Gaulin E."/>
        </authorList>
    </citation>
    <scope>NUCLEOTIDE SEQUENCE</scope>
    <source>
        <strain evidence="2">CBS 578.67</strain>
    </source>
</reference>
<sequence length="254" mass="28305">MASAKKEDDKHASDEPPLKSKVPFQSSLMAAVTTDSPKSQRIVQKPTRQFKLSLSSVSDHPPPAVEPAAAAPRTLRQSIQEKGLDKQPFRSSLASSLHDSDRRVVHDDKRSSHRRHDPEPSRSKHLARQSSTHSDASDRGGRLVRQTSDTHSKKDIFSRLGPDKDERHPAKESGTRRGSIHNDPRHDPNDQAKPTRIVQKQSDVSEDERRRLATESLRAGLGRTRPCLARSQMLSRIAHHDLLAKFSSLSGSND</sequence>
<protein>
    <submittedName>
        <fullName evidence="3">Aste57867_24641 protein</fullName>
    </submittedName>
</protein>
<evidence type="ECO:0000313" key="2">
    <source>
        <dbReference type="EMBL" id="KAF0683301.1"/>
    </source>
</evidence>
<dbReference type="Proteomes" id="UP000332933">
    <property type="component" value="Unassembled WGS sequence"/>
</dbReference>